<dbReference type="RefSeq" id="WP_103078650.1">
    <property type="nucleotide sequence ID" value="NZ_AZRM01000021.1"/>
</dbReference>
<evidence type="ECO:0000256" key="1">
    <source>
        <dbReference type="SAM" id="Phobius"/>
    </source>
</evidence>
<evidence type="ECO:0000313" key="2">
    <source>
        <dbReference type="EMBL" id="PNS00698.1"/>
    </source>
</evidence>
<comment type="caution">
    <text evidence="2">The sequence shown here is derived from an EMBL/GenBank/DDBJ whole genome shotgun (WGS) entry which is preliminary data.</text>
</comment>
<feature type="transmembrane region" description="Helical" evidence="1">
    <location>
        <begin position="49"/>
        <end position="70"/>
    </location>
</feature>
<dbReference type="AlphaFoldDB" id="A0A2K1PD89"/>
<reference evidence="2 3" key="1">
    <citation type="submission" date="2013-12" db="EMBL/GenBank/DDBJ databases">
        <title>Comparative genomics of Petrotoga isolates.</title>
        <authorList>
            <person name="Nesbo C.L."/>
            <person name="Charchuk R."/>
            <person name="Chow K."/>
        </authorList>
    </citation>
    <scope>NUCLEOTIDE SEQUENCE [LARGE SCALE GENOMIC DNA]</scope>
    <source>
        <strain evidence="2 3">DSM 10691</strain>
    </source>
</reference>
<dbReference type="EMBL" id="AZRM01000021">
    <property type="protein sequence ID" value="PNS00698.1"/>
    <property type="molecule type" value="Genomic_DNA"/>
</dbReference>
<keyword evidence="1" id="KW-0472">Membrane</keyword>
<keyword evidence="1" id="KW-0812">Transmembrane</keyword>
<evidence type="ECO:0008006" key="4">
    <source>
        <dbReference type="Google" id="ProtNLM"/>
    </source>
</evidence>
<feature type="transmembrane region" description="Helical" evidence="1">
    <location>
        <begin position="12"/>
        <end position="42"/>
    </location>
</feature>
<dbReference type="OrthoDB" id="48090at2"/>
<accession>A0A2K1PD89</accession>
<keyword evidence="1" id="KW-1133">Transmembrane helix</keyword>
<protein>
    <recommendedName>
        <fullName evidence="4">Adhesin domain-containing protein</fullName>
    </recommendedName>
</protein>
<dbReference type="Proteomes" id="UP000236199">
    <property type="component" value="Unassembled WGS sequence"/>
</dbReference>
<proteinExistence type="predicted"/>
<name>A0A2K1PD89_9BACT</name>
<gene>
    <name evidence="2" type="ORF">X928_04415</name>
</gene>
<organism evidence="2 3">
    <name type="scientific">Petrotoga miotherma DSM 10691</name>
    <dbReference type="NCBI Taxonomy" id="1434326"/>
    <lineage>
        <taxon>Bacteria</taxon>
        <taxon>Thermotogati</taxon>
        <taxon>Thermotogota</taxon>
        <taxon>Thermotogae</taxon>
        <taxon>Petrotogales</taxon>
        <taxon>Petrotogaceae</taxon>
        <taxon>Petrotoga</taxon>
    </lineage>
</organism>
<keyword evidence="3" id="KW-1185">Reference proteome</keyword>
<sequence>MYRYNYLLKLVLAVVFSISALFIPSLFLKIIFSTVAIVLLALNFKSFKILFVILVVVLFVIPASIFSYFMNSYIDWDNLWNNIFNWEELYNQNDYSYNSNTEAIQPDIYIERAENLQIEGINLEIIFDETSDQIYIPSQINHRRNEDTLTLTSNIQDQKYIIVIGSKVPYKNIRINSTGLNMGGNLEVENFDLNTTGLNFSTTLEASNLSINSTGLSFEGNIHVDHVEVNASGISWDGLVDAEELTLNGAGIEIDLSVINAEHIYINGAALTGTIQYMDKWVGTRYLSIKGAYGDLELLEPSDNEGRLKLDTQGRIKIRRKKY</sequence>
<evidence type="ECO:0000313" key="3">
    <source>
        <dbReference type="Proteomes" id="UP000236199"/>
    </source>
</evidence>